<name>A0AA86SDR0_9FABA</name>
<keyword evidence="1" id="KW-0833">Ubl conjugation pathway</keyword>
<organism evidence="2 3">
    <name type="scientific">Sphenostylis stenocarpa</name>
    <dbReference type="NCBI Taxonomy" id="92480"/>
    <lineage>
        <taxon>Eukaryota</taxon>
        <taxon>Viridiplantae</taxon>
        <taxon>Streptophyta</taxon>
        <taxon>Embryophyta</taxon>
        <taxon>Tracheophyta</taxon>
        <taxon>Spermatophyta</taxon>
        <taxon>Magnoliopsida</taxon>
        <taxon>eudicotyledons</taxon>
        <taxon>Gunneridae</taxon>
        <taxon>Pentapetalae</taxon>
        <taxon>rosids</taxon>
        <taxon>fabids</taxon>
        <taxon>Fabales</taxon>
        <taxon>Fabaceae</taxon>
        <taxon>Papilionoideae</taxon>
        <taxon>50 kb inversion clade</taxon>
        <taxon>NPAAA clade</taxon>
        <taxon>indigoferoid/millettioid clade</taxon>
        <taxon>Phaseoleae</taxon>
        <taxon>Sphenostylis</taxon>
    </lineage>
</organism>
<dbReference type="InterPro" id="IPR018860">
    <property type="entry name" value="APC_suCDC26"/>
</dbReference>
<dbReference type="GO" id="GO:0031145">
    <property type="term" value="P:anaphase-promoting complex-dependent catabolic process"/>
    <property type="evidence" value="ECO:0007669"/>
    <property type="project" value="InterPro"/>
</dbReference>
<dbReference type="Gramene" id="rna-AYBTSS11_LOCUS12046">
    <property type="protein sequence ID" value="CAJ1944693.1"/>
    <property type="gene ID" value="gene-AYBTSS11_LOCUS12046"/>
</dbReference>
<evidence type="ECO:0000313" key="3">
    <source>
        <dbReference type="Proteomes" id="UP001189624"/>
    </source>
</evidence>
<sequence>MCGKWGLIPGAEREYERSASKMLRRKPTKIEVKIEDKEELEEARHRNVSVTTATTAAPAGTAALLRQLDRGGEDPSSKAHRIGLSS</sequence>
<reference evidence="2" key="1">
    <citation type="submission" date="2023-10" db="EMBL/GenBank/DDBJ databases">
        <authorList>
            <person name="Domelevo Entfellner J.-B."/>
        </authorList>
    </citation>
    <scope>NUCLEOTIDE SEQUENCE</scope>
</reference>
<dbReference type="Proteomes" id="UP001189624">
    <property type="component" value="Chromosome 3"/>
</dbReference>
<gene>
    <name evidence="2" type="ORF">AYBTSS11_LOCUS12046</name>
</gene>
<protein>
    <submittedName>
        <fullName evidence="2">Uncharacterized protein</fullName>
    </submittedName>
</protein>
<dbReference type="GO" id="GO:0005680">
    <property type="term" value="C:anaphase-promoting complex"/>
    <property type="evidence" value="ECO:0007669"/>
    <property type="project" value="InterPro"/>
</dbReference>
<evidence type="ECO:0000256" key="1">
    <source>
        <dbReference type="ARBA" id="ARBA00022786"/>
    </source>
</evidence>
<dbReference type="Pfam" id="PF10471">
    <property type="entry name" value="ANAPC_CDC26"/>
    <property type="match status" value="1"/>
</dbReference>
<dbReference type="AlphaFoldDB" id="A0AA86SDR0"/>
<proteinExistence type="predicted"/>
<evidence type="ECO:0000313" key="2">
    <source>
        <dbReference type="EMBL" id="CAJ1944693.1"/>
    </source>
</evidence>
<keyword evidence="3" id="KW-1185">Reference proteome</keyword>
<dbReference type="EMBL" id="OY731400">
    <property type="protein sequence ID" value="CAJ1944693.1"/>
    <property type="molecule type" value="Genomic_DNA"/>
</dbReference>
<accession>A0AA86SDR0</accession>